<reference key="2">
    <citation type="submission" date="2011-10" db="EMBL/GenBank/DDBJ databases">
        <title>The genome and transcriptome sequence of Clonorchis sinensis provide insights into the carcinogenic liver fluke.</title>
        <authorList>
            <person name="Wang X."/>
            <person name="Huang Y."/>
            <person name="Chen W."/>
            <person name="Liu H."/>
            <person name="Guo L."/>
            <person name="Chen Y."/>
            <person name="Luo F."/>
            <person name="Zhou W."/>
            <person name="Sun J."/>
            <person name="Mao Q."/>
            <person name="Liang P."/>
            <person name="Zhou C."/>
            <person name="Tian Y."/>
            <person name="Men J."/>
            <person name="Lv X."/>
            <person name="Huang L."/>
            <person name="Zhou J."/>
            <person name="Hu Y."/>
            <person name="Li R."/>
            <person name="Zhang F."/>
            <person name="Lei H."/>
            <person name="Li X."/>
            <person name="Hu X."/>
            <person name="Liang C."/>
            <person name="Xu J."/>
            <person name="Wu Z."/>
            <person name="Yu X."/>
        </authorList>
    </citation>
    <scope>NUCLEOTIDE SEQUENCE</scope>
    <source>
        <strain>Henan</strain>
    </source>
</reference>
<sequence length="126" mass="14224">MWSLPESILVNPRLVVSFFILTATTAYPFHDLEETSQENYGFGLPVHTGRNTALGAPFQLRYLGVRCFPSVIDSTSSVFNTDTLLSDNDNIFGSIIVKHRNYVLTYHNNFEAPTSPDTHSDNLRRN</sequence>
<accession>G7YBN8</accession>
<dbReference type="EMBL" id="DF143039">
    <property type="protein sequence ID" value="GAA50372.1"/>
    <property type="molecule type" value="Genomic_DNA"/>
</dbReference>
<organism evidence="1 2">
    <name type="scientific">Clonorchis sinensis</name>
    <name type="common">Chinese liver fluke</name>
    <dbReference type="NCBI Taxonomy" id="79923"/>
    <lineage>
        <taxon>Eukaryota</taxon>
        <taxon>Metazoa</taxon>
        <taxon>Spiralia</taxon>
        <taxon>Lophotrochozoa</taxon>
        <taxon>Platyhelminthes</taxon>
        <taxon>Trematoda</taxon>
        <taxon>Digenea</taxon>
        <taxon>Opisthorchiida</taxon>
        <taxon>Opisthorchiata</taxon>
        <taxon>Opisthorchiidae</taxon>
        <taxon>Clonorchis</taxon>
    </lineage>
</organism>
<keyword evidence="2" id="KW-1185">Reference proteome</keyword>
<dbReference type="AlphaFoldDB" id="G7YBN8"/>
<evidence type="ECO:0000313" key="2">
    <source>
        <dbReference type="Proteomes" id="UP000008909"/>
    </source>
</evidence>
<reference evidence="1" key="1">
    <citation type="journal article" date="2011" name="Genome Biol.">
        <title>The draft genome of the carcinogenic human liver fluke Clonorchis sinensis.</title>
        <authorList>
            <person name="Wang X."/>
            <person name="Chen W."/>
            <person name="Huang Y."/>
            <person name="Sun J."/>
            <person name="Men J."/>
            <person name="Liu H."/>
            <person name="Luo F."/>
            <person name="Guo L."/>
            <person name="Lv X."/>
            <person name="Deng C."/>
            <person name="Zhou C."/>
            <person name="Fan Y."/>
            <person name="Li X."/>
            <person name="Huang L."/>
            <person name="Hu Y."/>
            <person name="Liang C."/>
            <person name="Hu X."/>
            <person name="Xu J."/>
            <person name="Yu X."/>
        </authorList>
    </citation>
    <scope>NUCLEOTIDE SEQUENCE [LARGE SCALE GENOMIC DNA]</scope>
    <source>
        <strain evidence="1">Henan</strain>
    </source>
</reference>
<dbReference type="Proteomes" id="UP000008909">
    <property type="component" value="Unassembled WGS sequence"/>
</dbReference>
<gene>
    <name evidence="1" type="ORF">CLF_104436</name>
</gene>
<protein>
    <submittedName>
        <fullName evidence="1">Uncharacterized protein</fullName>
    </submittedName>
</protein>
<name>G7YBN8_CLOSI</name>
<proteinExistence type="predicted"/>
<evidence type="ECO:0000313" key="1">
    <source>
        <dbReference type="EMBL" id="GAA50372.1"/>
    </source>
</evidence>